<feature type="chain" id="PRO_5017983982" evidence="1">
    <location>
        <begin position="16"/>
        <end position="42"/>
    </location>
</feature>
<evidence type="ECO:0000313" key="2">
    <source>
        <dbReference type="EMBL" id="VDC98630.1"/>
    </source>
</evidence>
<feature type="signal peptide" evidence="1">
    <location>
        <begin position="1"/>
        <end position="15"/>
    </location>
</feature>
<keyword evidence="1" id="KW-0732">Signal</keyword>
<proteinExistence type="predicted"/>
<evidence type="ECO:0000256" key="1">
    <source>
        <dbReference type="SAM" id="SignalP"/>
    </source>
</evidence>
<sequence>MMMMIFTVLSGYCSARVYKVGDSEGWTAKDDVRLLCLGRDRP</sequence>
<reference evidence="2" key="1">
    <citation type="submission" date="2018-11" db="EMBL/GenBank/DDBJ databases">
        <authorList>
            <consortium name="Genoscope - CEA"/>
            <person name="William W."/>
        </authorList>
    </citation>
    <scope>NUCLEOTIDE SEQUENCE</scope>
</reference>
<name>A0A3P6BMI6_BRACM</name>
<accession>A0A3P6BMI6</accession>
<gene>
    <name evidence="2" type="ORF">BRAA07T29623Z</name>
</gene>
<dbReference type="EMBL" id="LR031574">
    <property type="protein sequence ID" value="VDC98630.1"/>
    <property type="molecule type" value="Genomic_DNA"/>
</dbReference>
<dbReference type="AlphaFoldDB" id="A0A3P6BMI6"/>
<protein>
    <submittedName>
        <fullName evidence="2">Uncharacterized protein</fullName>
    </submittedName>
</protein>
<organism evidence="2">
    <name type="scientific">Brassica campestris</name>
    <name type="common">Field mustard</name>
    <dbReference type="NCBI Taxonomy" id="3711"/>
    <lineage>
        <taxon>Eukaryota</taxon>
        <taxon>Viridiplantae</taxon>
        <taxon>Streptophyta</taxon>
        <taxon>Embryophyta</taxon>
        <taxon>Tracheophyta</taxon>
        <taxon>Spermatophyta</taxon>
        <taxon>Magnoliopsida</taxon>
        <taxon>eudicotyledons</taxon>
        <taxon>Gunneridae</taxon>
        <taxon>Pentapetalae</taxon>
        <taxon>rosids</taxon>
        <taxon>malvids</taxon>
        <taxon>Brassicales</taxon>
        <taxon>Brassicaceae</taxon>
        <taxon>Brassiceae</taxon>
        <taxon>Brassica</taxon>
    </lineage>
</organism>